<sequence>MDLSWCIICDRHCIDNNLYCSESCRFQDSTSINKSSSPLLVTPPASPELTPFLYSLHDHRRRSANTGNMISNNNSATGYHYFPYKFTPGSPSESSLYADDT</sequence>
<evidence type="ECO:0000313" key="4">
    <source>
        <dbReference type="Proteomes" id="UP000717996"/>
    </source>
</evidence>
<dbReference type="Proteomes" id="UP000716291">
    <property type="component" value="Unassembled WGS sequence"/>
</dbReference>
<evidence type="ECO:0000313" key="2">
    <source>
        <dbReference type="EMBL" id="KAG1537257.1"/>
    </source>
</evidence>
<comment type="caution">
    <text evidence="2">The sequence shown here is derived from an EMBL/GenBank/DDBJ whole genome shotgun (WGS) entry which is preliminary data.</text>
</comment>
<dbReference type="OrthoDB" id="2563506at2759"/>
<dbReference type="Proteomes" id="UP000717996">
    <property type="component" value="Unassembled WGS sequence"/>
</dbReference>
<dbReference type="EMBL" id="JAANIT010002180">
    <property type="protein sequence ID" value="KAG1537257.1"/>
    <property type="molecule type" value="Genomic_DNA"/>
</dbReference>
<dbReference type="OMA" id="EINKPTH"/>
<reference evidence="2" key="1">
    <citation type="journal article" date="2020" name="Microb. Genom.">
        <title>Genetic diversity of clinical and environmental Mucorales isolates obtained from an investigation of mucormycosis cases among solid organ transplant recipients.</title>
        <authorList>
            <person name="Nguyen M.H."/>
            <person name="Kaul D."/>
            <person name="Muto C."/>
            <person name="Cheng S.J."/>
            <person name="Richter R.A."/>
            <person name="Bruno V.M."/>
            <person name="Liu G."/>
            <person name="Beyhan S."/>
            <person name="Sundermann A.J."/>
            <person name="Mounaud S."/>
            <person name="Pasculle A.W."/>
            <person name="Nierman W.C."/>
            <person name="Driscoll E."/>
            <person name="Cumbie R."/>
            <person name="Clancy C.J."/>
            <person name="Dupont C.L."/>
        </authorList>
    </citation>
    <scope>NUCLEOTIDE SEQUENCE</scope>
    <source>
        <strain evidence="1">GL11</strain>
        <strain evidence="2">GL16</strain>
    </source>
</reference>
<proteinExistence type="predicted"/>
<dbReference type="EMBL" id="JAANQT010001711">
    <property type="protein sequence ID" value="KAG1304199.1"/>
    <property type="molecule type" value="Genomic_DNA"/>
</dbReference>
<evidence type="ECO:0000313" key="1">
    <source>
        <dbReference type="EMBL" id="KAG1304199.1"/>
    </source>
</evidence>
<organism evidence="2 4">
    <name type="scientific">Rhizopus oryzae</name>
    <name type="common">Mucormycosis agent</name>
    <name type="synonym">Rhizopus arrhizus var. delemar</name>
    <dbReference type="NCBI Taxonomy" id="64495"/>
    <lineage>
        <taxon>Eukaryota</taxon>
        <taxon>Fungi</taxon>
        <taxon>Fungi incertae sedis</taxon>
        <taxon>Mucoromycota</taxon>
        <taxon>Mucoromycotina</taxon>
        <taxon>Mucoromycetes</taxon>
        <taxon>Mucorales</taxon>
        <taxon>Mucorineae</taxon>
        <taxon>Rhizopodaceae</taxon>
        <taxon>Rhizopus</taxon>
    </lineage>
</organism>
<evidence type="ECO:0000313" key="3">
    <source>
        <dbReference type="Proteomes" id="UP000716291"/>
    </source>
</evidence>
<dbReference type="AlphaFoldDB" id="A0A9P6Y1F4"/>
<name>A0A9P6Y1F4_RHIOR</name>
<dbReference type="Pfam" id="PF12855">
    <property type="entry name" value="Ecl1"/>
    <property type="match status" value="1"/>
</dbReference>
<keyword evidence="3" id="KW-1185">Reference proteome</keyword>
<protein>
    <submittedName>
        <fullName evidence="2">Uncharacterized protein</fullName>
    </submittedName>
</protein>
<gene>
    <name evidence="2" type="ORF">G6F51_010481</name>
    <name evidence="1" type="ORF">G6F64_009411</name>
</gene>
<dbReference type="InterPro" id="IPR024368">
    <property type="entry name" value="Ecl1/2/3"/>
</dbReference>
<accession>A0A9P6Y1F4</accession>